<feature type="domain" description="Peptidase M28" evidence="1">
    <location>
        <begin position="116"/>
        <end position="352"/>
    </location>
</feature>
<dbReference type="GO" id="GO:0008235">
    <property type="term" value="F:metalloexopeptidase activity"/>
    <property type="evidence" value="ECO:0007669"/>
    <property type="project" value="InterPro"/>
</dbReference>
<organism evidence="2 3">
    <name type="scientific">Pedobacter ginsengisoli</name>
    <dbReference type="NCBI Taxonomy" id="363852"/>
    <lineage>
        <taxon>Bacteria</taxon>
        <taxon>Pseudomonadati</taxon>
        <taxon>Bacteroidota</taxon>
        <taxon>Sphingobacteriia</taxon>
        <taxon>Sphingobacteriales</taxon>
        <taxon>Sphingobacteriaceae</taxon>
        <taxon>Pedobacter</taxon>
    </lineage>
</organism>
<dbReference type="Gene3D" id="3.40.630.10">
    <property type="entry name" value="Zn peptidases"/>
    <property type="match status" value="1"/>
</dbReference>
<evidence type="ECO:0000313" key="2">
    <source>
        <dbReference type="EMBL" id="ATP58557.1"/>
    </source>
</evidence>
<dbReference type="Pfam" id="PF04389">
    <property type="entry name" value="Peptidase_M28"/>
    <property type="match status" value="1"/>
</dbReference>
<proteinExistence type="predicted"/>
<reference evidence="2 3" key="1">
    <citation type="submission" date="2017-10" db="EMBL/GenBank/DDBJ databases">
        <title>Whole genome of Pedobacter ginsengisoli T01R-27 isolated from tomato rhizosphere.</title>
        <authorList>
            <person name="Weon H.-Y."/>
            <person name="Lee S.A."/>
            <person name="Sang M.K."/>
            <person name="Song J."/>
        </authorList>
    </citation>
    <scope>NUCLEOTIDE SEQUENCE [LARGE SCALE GENOMIC DNA]</scope>
    <source>
        <strain evidence="2 3">T01R-27</strain>
    </source>
</reference>
<sequence length="452" mass="50490">MIINRLLFVVLVLLFDLSVVNAQQVIIRDPVISKMVGDVSAANLENLVRKLVSFNTRHTLSDTLSKKTGIGAARTWIKSEFERYGEMGGGHLQVSYDAFTQKADGKRIINPSVLKNVIAVLPGTDPSDKRILLVCGHYDSRVTDVMNVKDFAPGANDDASGVAGVLEMARVMSKSRFNSTIMFVAMVGEEQGLYGAANLAKRAKEEGWDIHLVMNNDMIGNSYGMETDIKNNTMVRVFSEGVPSVETKEEATLRQSIGAENDGMARQASRYIKEVGERYVDNLTVKLVYRRDRFLRGGDHTPFSLQGFTAVRITEMNEDFNRQHQDVRTENGFKYGDLPEYVDYGYLQRITRMNLSVLSNLALSPREPENVIMLTSALTNKTTLKWGAPKGKLPSGYYVLIRETTSPVWEKKIFVNDTSAIIPYSKDNYFFGVQSTDTDGHESLIIVPKPGR</sequence>
<dbReference type="GO" id="GO:0006508">
    <property type="term" value="P:proteolysis"/>
    <property type="evidence" value="ECO:0007669"/>
    <property type="project" value="InterPro"/>
</dbReference>
<dbReference type="Proteomes" id="UP000223749">
    <property type="component" value="Chromosome"/>
</dbReference>
<dbReference type="KEGG" id="pgs:CPT03_19855"/>
<evidence type="ECO:0000313" key="3">
    <source>
        <dbReference type="Proteomes" id="UP000223749"/>
    </source>
</evidence>
<dbReference type="SUPFAM" id="SSF53187">
    <property type="entry name" value="Zn-dependent exopeptidases"/>
    <property type="match status" value="1"/>
</dbReference>
<dbReference type="OrthoDB" id="9787436at2"/>
<keyword evidence="3" id="KW-1185">Reference proteome</keyword>
<dbReference type="InterPro" id="IPR045175">
    <property type="entry name" value="M28_fam"/>
</dbReference>
<dbReference type="PANTHER" id="PTHR12147:SF26">
    <property type="entry name" value="PEPTIDASE M28 DOMAIN-CONTAINING PROTEIN"/>
    <property type="match status" value="1"/>
</dbReference>
<evidence type="ECO:0000259" key="1">
    <source>
        <dbReference type="Pfam" id="PF04389"/>
    </source>
</evidence>
<dbReference type="AlphaFoldDB" id="A0A2D1UAB9"/>
<dbReference type="EMBL" id="CP024091">
    <property type="protein sequence ID" value="ATP58557.1"/>
    <property type="molecule type" value="Genomic_DNA"/>
</dbReference>
<dbReference type="InterPro" id="IPR007484">
    <property type="entry name" value="Peptidase_M28"/>
</dbReference>
<dbReference type="RefSeq" id="WP_099440454.1">
    <property type="nucleotide sequence ID" value="NZ_CP024091.1"/>
</dbReference>
<dbReference type="PANTHER" id="PTHR12147">
    <property type="entry name" value="METALLOPEPTIDASE M28 FAMILY MEMBER"/>
    <property type="match status" value="1"/>
</dbReference>
<accession>A0A2D1UAB9</accession>
<gene>
    <name evidence="2" type="ORF">CPT03_19855</name>
</gene>
<name>A0A2D1UAB9_9SPHI</name>
<protein>
    <submittedName>
        <fullName evidence="2">Peptidase M28</fullName>
    </submittedName>
</protein>